<sequence>MNEFSSGDKPEDDLQPLFVSDKNGNTYAYHPKPPPSPSCSAGCWHAANPDDMVVDYEANAAADGGENVALNAQCVEELDHQKAPTDFSGPAHAVVTGKPRYPHSSCHSLRSPQGQSEETSPPFAWEPQEGDWSCADCPDALQLNQTFDMRVDNATRAFAEHHAVGKSQSLHASGSLQPTGMRSGNTSLSCSVCPSSHSDKTHVTGTSYDRGVFKSPAATASEAQGTMYTAFSEVLMQTEAFVPDAGNACPYSSGNVTSEYTDGPQQRLVGEKEAHALTPVSDGMDVPSGSAVKEFFCLSNDELHSASSYGPKEMGQNLGETVSGCLIDDKCPCLVPAFDNSTAPVLCPEPKVTGAEHTQIAPHEEDLEIQNHTIELVPGSPPGHSLELTWDENDMVISANDTICMSTSIPNPLNATFFVSPVEATEKCSNLEKGHRELSKPNLGKPTTKANTPIGSKVRKNKIISYPRPNFKNVKAKVMSRPALQPHDPALPKVTPRPQLASASSSPSSVSSSRQVTVLSKPRRSDLNADTKTETPINKTQKQQLNKLITSQAERVATHSKNASHKVSRTTPALKSNREDVDKASSSNSGCEPGSVASFLQKCRGLFSVTMESPECLEMTYVSNIQRISPEEKGERENGDLLEKQDLKKDILNETFEYGSLFLGSASKTATPAGRSTPKPEASSLRIAPGPKAKVGPSASCLRCTSNSRTLSADRTLSYQRIRRAAGSGKPTSLKTAQPSWVNLPRPLPKSNASLKSSALRRTGSPSSIASTHSDLNAYSSNFESGRQKTPRSLCIQTQTSPDVLSSEKTLELAQYKTKSEKQSRFILHLKQLVSCGNAKFEALTVVIQHLLSEREEALQQHKALSQELLSLRGELVTASTTCEKLEKARNELQAAYEGFVQKLNQQHQTDLTELENRLKEFYTEECEKLQNIYIEEAEKYKTQLQEQFDNLSAAHETSKLEIEASHSDEVELLKKAYETSLSEIKKSHELEKKSLEDLLSEKQESLEKQITDLKSENEALNEKLKSEEKRLSREKANLKNPQIMYLEQELESLKAVLEIKNEKLHQQDVKLMKMEKLEDNNTALVDKLKRCQQENEELKARIDKHIAISRQLSNEQATLQEWLEKESKVNKRLSMENEELLWKLHNGDLCGSDRSPTSPPIPFQSPRNSGSFPSPSVSPR</sequence>
<feature type="region of interest" description="Disordered" evidence="6">
    <location>
        <begin position="667"/>
        <end position="691"/>
    </location>
</feature>
<feature type="coiled-coil region" evidence="5">
    <location>
        <begin position="986"/>
        <end position="1116"/>
    </location>
</feature>
<keyword evidence="4" id="KW-0539">Nucleus</keyword>
<proteinExistence type="inferred from homology"/>
<dbReference type="VEuPathDB" id="HostDB:GeneID_118652052"/>
<comment type="subcellular location">
    <subcellularLocation>
        <location evidence="1">Nucleus</location>
    </subcellularLocation>
</comment>
<evidence type="ECO:0000256" key="1">
    <source>
        <dbReference type="ARBA" id="ARBA00004123"/>
    </source>
</evidence>
<dbReference type="EMBL" id="JABWUV010000003">
    <property type="protein sequence ID" value="KAF6369704.1"/>
    <property type="molecule type" value="Genomic_DNA"/>
</dbReference>
<evidence type="ECO:0000256" key="3">
    <source>
        <dbReference type="ARBA" id="ARBA00023054"/>
    </source>
</evidence>
<evidence type="ECO:0000313" key="8">
    <source>
        <dbReference type="Proteomes" id="UP000527355"/>
    </source>
</evidence>
<dbReference type="PANTHER" id="PTHR24200:SF7">
    <property type="entry name" value="MICROTUBULE-ASSOCIATED TUMOR SUPPRESSOR 1"/>
    <property type="match status" value="1"/>
</dbReference>
<feature type="compositionally biased region" description="Polar residues" evidence="6">
    <location>
        <begin position="534"/>
        <end position="553"/>
    </location>
</feature>
<comment type="similarity">
    <text evidence="2">Belongs to the MTUS1 family.</text>
</comment>
<reference evidence="7 8" key="1">
    <citation type="journal article" date="2020" name="Nature">
        <title>Six reference-quality genomes reveal evolution of bat adaptations.</title>
        <authorList>
            <person name="Jebb D."/>
            <person name="Huang Z."/>
            <person name="Pippel M."/>
            <person name="Hughes G.M."/>
            <person name="Lavrichenko K."/>
            <person name="Devanna P."/>
            <person name="Winkler S."/>
            <person name="Jermiin L.S."/>
            <person name="Skirmuntt E.C."/>
            <person name="Katzourakis A."/>
            <person name="Burkitt-Gray L."/>
            <person name="Ray D.A."/>
            <person name="Sullivan K.A.M."/>
            <person name="Roscito J.G."/>
            <person name="Kirilenko B.M."/>
            <person name="Davalos L.M."/>
            <person name="Corthals A.P."/>
            <person name="Power M.L."/>
            <person name="Jones G."/>
            <person name="Ransome R.D."/>
            <person name="Dechmann D.K.N."/>
            <person name="Locatelli A.G."/>
            <person name="Puechmaille S.J."/>
            <person name="Fedrigo O."/>
            <person name="Jarvis E.D."/>
            <person name="Hiller M."/>
            <person name="Vernes S.C."/>
            <person name="Myers E.W."/>
            <person name="Teeling E.C."/>
        </authorList>
    </citation>
    <scope>NUCLEOTIDE SEQUENCE [LARGE SCALE GENOMIC DNA]</scope>
    <source>
        <strain evidence="7">MMyoMyo1</strain>
        <tissue evidence="7">Flight muscle</tissue>
    </source>
</reference>
<feature type="coiled-coil region" evidence="5">
    <location>
        <begin position="848"/>
        <end position="955"/>
    </location>
</feature>
<feature type="compositionally biased region" description="Basic and acidic residues" evidence="6">
    <location>
        <begin position="523"/>
        <end position="533"/>
    </location>
</feature>
<feature type="region of interest" description="Disordered" evidence="6">
    <location>
        <begin position="94"/>
        <end position="128"/>
    </location>
</feature>
<dbReference type="Proteomes" id="UP000527355">
    <property type="component" value="Unassembled WGS sequence"/>
</dbReference>
<evidence type="ECO:0000313" key="7">
    <source>
        <dbReference type="EMBL" id="KAF6369704.1"/>
    </source>
</evidence>
<evidence type="ECO:0000256" key="5">
    <source>
        <dbReference type="SAM" id="Coils"/>
    </source>
</evidence>
<dbReference type="GO" id="GO:0005634">
    <property type="term" value="C:nucleus"/>
    <property type="evidence" value="ECO:0007669"/>
    <property type="project" value="UniProtKB-SubCell"/>
</dbReference>
<dbReference type="GO" id="GO:0008017">
    <property type="term" value="F:microtubule binding"/>
    <property type="evidence" value="ECO:0007669"/>
    <property type="project" value="TreeGrafter"/>
</dbReference>
<organism evidence="7 8">
    <name type="scientific">Myotis myotis</name>
    <name type="common">Greater mouse-eared bat</name>
    <name type="synonym">Vespertilio myotis</name>
    <dbReference type="NCBI Taxonomy" id="51298"/>
    <lineage>
        <taxon>Eukaryota</taxon>
        <taxon>Metazoa</taxon>
        <taxon>Chordata</taxon>
        <taxon>Craniata</taxon>
        <taxon>Vertebrata</taxon>
        <taxon>Euteleostomi</taxon>
        <taxon>Mammalia</taxon>
        <taxon>Eutheria</taxon>
        <taxon>Laurasiatheria</taxon>
        <taxon>Chiroptera</taxon>
        <taxon>Yangochiroptera</taxon>
        <taxon>Vespertilionidae</taxon>
        <taxon>Myotis</taxon>
    </lineage>
</organism>
<protein>
    <submittedName>
        <fullName evidence="7">Microtubule associated scaffold protein 1</fullName>
    </submittedName>
</protein>
<feature type="region of interest" description="Disordered" evidence="6">
    <location>
        <begin position="726"/>
        <end position="773"/>
    </location>
</feature>
<feature type="compositionally biased region" description="Polar residues" evidence="6">
    <location>
        <begin position="105"/>
        <end position="119"/>
    </location>
</feature>
<feature type="region of interest" description="Disordered" evidence="6">
    <location>
        <begin position="483"/>
        <end position="591"/>
    </location>
</feature>
<accession>A0A7J7Z6B9</accession>
<evidence type="ECO:0000256" key="2">
    <source>
        <dbReference type="ARBA" id="ARBA00007585"/>
    </source>
</evidence>
<name>A0A7J7Z6B9_MYOMY</name>
<gene>
    <name evidence="7" type="ORF">mMyoMyo1_013478</name>
</gene>
<feature type="region of interest" description="Disordered" evidence="6">
    <location>
        <begin position="433"/>
        <end position="455"/>
    </location>
</feature>
<feature type="compositionally biased region" description="Low complexity" evidence="6">
    <location>
        <begin position="497"/>
        <end position="520"/>
    </location>
</feature>
<evidence type="ECO:0000256" key="4">
    <source>
        <dbReference type="ARBA" id="ARBA00023242"/>
    </source>
</evidence>
<feature type="compositionally biased region" description="Polar residues" evidence="6">
    <location>
        <begin position="764"/>
        <end position="773"/>
    </location>
</feature>
<comment type="caution">
    <text evidence="7">The sequence shown here is derived from an EMBL/GenBank/DDBJ whole genome shotgun (WGS) entry which is preliminary data.</text>
</comment>
<dbReference type="InterPro" id="IPR051293">
    <property type="entry name" value="MTUS1/CCDC69"/>
</dbReference>
<keyword evidence="3 5" id="KW-0175">Coiled coil</keyword>
<dbReference type="AlphaFoldDB" id="A0A7J7Z6B9"/>
<feature type="compositionally biased region" description="Polar residues" evidence="6">
    <location>
        <begin position="730"/>
        <end position="741"/>
    </location>
</feature>
<evidence type="ECO:0000256" key="6">
    <source>
        <dbReference type="SAM" id="MobiDB-lite"/>
    </source>
</evidence>
<feature type="region of interest" description="Disordered" evidence="6">
    <location>
        <begin position="1147"/>
        <end position="1181"/>
    </location>
</feature>
<dbReference type="PANTHER" id="PTHR24200">
    <property type="entry name" value="TOUCAN, ISOFORM A"/>
    <property type="match status" value="1"/>
</dbReference>
<dbReference type="GO" id="GO:0010758">
    <property type="term" value="P:regulation of macrophage chemotaxis"/>
    <property type="evidence" value="ECO:0007669"/>
    <property type="project" value="TreeGrafter"/>
</dbReference>
<keyword evidence="8" id="KW-1185">Reference proteome</keyword>
<dbReference type="GO" id="GO:0005737">
    <property type="term" value="C:cytoplasm"/>
    <property type="evidence" value="ECO:0007669"/>
    <property type="project" value="TreeGrafter"/>
</dbReference>
<feature type="region of interest" description="Disordered" evidence="6">
    <location>
        <begin position="1"/>
        <end position="40"/>
    </location>
</feature>
<feature type="compositionally biased region" description="Polar residues" evidence="6">
    <location>
        <begin position="1166"/>
        <end position="1181"/>
    </location>
</feature>